<evidence type="ECO:0000256" key="8">
    <source>
        <dbReference type="ARBA" id="ARBA00048968"/>
    </source>
</evidence>
<evidence type="ECO:0000313" key="10">
    <source>
        <dbReference type="EMBL" id="GFK93349.1"/>
    </source>
</evidence>
<dbReference type="RefSeq" id="WP_173082293.1">
    <property type="nucleotide sequence ID" value="NZ_BLTE01000004.1"/>
</dbReference>
<evidence type="ECO:0000256" key="6">
    <source>
        <dbReference type="ARBA" id="ARBA00022833"/>
    </source>
</evidence>
<dbReference type="InterPro" id="IPR011324">
    <property type="entry name" value="Cytotoxic_necrot_fac-like_cat"/>
</dbReference>
<dbReference type="GO" id="GO:0016787">
    <property type="term" value="F:hydrolase activity"/>
    <property type="evidence" value="ECO:0007669"/>
    <property type="project" value="UniProtKB-KW"/>
</dbReference>
<keyword evidence="3" id="KW-0808">Transferase</keyword>
<organism evidence="10 11">
    <name type="scientific">Fundidesulfovibrio magnetotacticus</name>
    <dbReference type="NCBI Taxonomy" id="2730080"/>
    <lineage>
        <taxon>Bacteria</taxon>
        <taxon>Pseudomonadati</taxon>
        <taxon>Thermodesulfobacteriota</taxon>
        <taxon>Desulfovibrionia</taxon>
        <taxon>Desulfovibrionales</taxon>
        <taxon>Desulfovibrionaceae</taxon>
        <taxon>Fundidesulfovibrio</taxon>
    </lineage>
</organism>
<dbReference type="PANTHER" id="PTHR30616:SF2">
    <property type="entry name" value="PURINE NUCLEOSIDE PHOSPHORYLASE LACC1"/>
    <property type="match status" value="1"/>
</dbReference>
<dbReference type="PANTHER" id="PTHR30616">
    <property type="entry name" value="UNCHARACTERIZED PROTEIN YFIH"/>
    <property type="match status" value="1"/>
</dbReference>
<accession>A0A6V8LTD6</accession>
<dbReference type="GO" id="GO:0005507">
    <property type="term" value="F:copper ion binding"/>
    <property type="evidence" value="ECO:0007669"/>
    <property type="project" value="TreeGrafter"/>
</dbReference>
<gene>
    <name evidence="10" type="primary">yfiH</name>
    <name evidence="10" type="ORF">NNJEOMEG_01181</name>
</gene>
<keyword evidence="6" id="KW-0862">Zinc</keyword>
<evidence type="ECO:0000256" key="3">
    <source>
        <dbReference type="ARBA" id="ARBA00022679"/>
    </source>
</evidence>
<evidence type="ECO:0000313" key="11">
    <source>
        <dbReference type="Proteomes" id="UP000494245"/>
    </source>
</evidence>
<keyword evidence="5" id="KW-0378">Hydrolase</keyword>
<dbReference type="Pfam" id="PF02578">
    <property type="entry name" value="Cu-oxidase_4"/>
    <property type="match status" value="1"/>
</dbReference>
<evidence type="ECO:0000256" key="7">
    <source>
        <dbReference type="ARBA" id="ARBA00047989"/>
    </source>
</evidence>
<comment type="caution">
    <text evidence="10">The sequence shown here is derived from an EMBL/GenBank/DDBJ whole genome shotgun (WGS) entry which is preliminary data.</text>
</comment>
<evidence type="ECO:0000256" key="4">
    <source>
        <dbReference type="ARBA" id="ARBA00022723"/>
    </source>
</evidence>
<name>A0A6V8LTD6_9BACT</name>
<evidence type="ECO:0000256" key="1">
    <source>
        <dbReference type="ARBA" id="ARBA00000553"/>
    </source>
</evidence>
<evidence type="ECO:0000256" key="9">
    <source>
        <dbReference type="ARBA" id="ARBA00049893"/>
    </source>
</evidence>
<dbReference type="GO" id="GO:0017061">
    <property type="term" value="F:S-methyl-5-thioadenosine phosphorylase activity"/>
    <property type="evidence" value="ECO:0007669"/>
    <property type="project" value="UniProtKB-EC"/>
</dbReference>
<dbReference type="AlphaFoldDB" id="A0A6V8LTD6"/>
<dbReference type="Gene3D" id="3.60.140.10">
    <property type="entry name" value="CNF1/YfiH-like putative cysteine hydrolases"/>
    <property type="match status" value="1"/>
</dbReference>
<comment type="catalytic activity">
    <reaction evidence="9">
        <text>S-methyl-5'-thioadenosine + phosphate = 5-(methylsulfanyl)-alpha-D-ribose 1-phosphate + adenine</text>
        <dbReference type="Rhea" id="RHEA:11852"/>
        <dbReference type="ChEBI" id="CHEBI:16708"/>
        <dbReference type="ChEBI" id="CHEBI:17509"/>
        <dbReference type="ChEBI" id="CHEBI:43474"/>
        <dbReference type="ChEBI" id="CHEBI:58533"/>
        <dbReference type="EC" id="2.4.2.28"/>
    </reaction>
    <physiologicalReaction direction="left-to-right" evidence="9">
        <dbReference type="Rhea" id="RHEA:11853"/>
    </physiologicalReaction>
</comment>
<keyword evidence="4" id="KW-0479">Metal-binding</keyword>
<dbReference type="EMBL" id="BLTE01000004">
    <property type="protein sequence ID" value="GFK93349.1"/>
    <property type="molecule type" value="Genomic_DNA"/>
</dbReference>
<dbReference type="InterPro" id="IPR003730">
    <property type="entry name" value="Cu_polyphenol_OxRdtase"/>
</dbReference>
<reference evidence="10 11" key="2">
    <citation type="submission" date="2020-05" db="EMBL/GenBank/DDBJ databases">
        <title>Draft genome sequence of Desulfovibrio sp. strainFSS-1.</title>
        <authorList>
            <person name="Shimoshige H."/>
            <person name="Kobayashi H."/>
            <person name="Maekawa T."/>
        </authorList>
    </citation>
    <scope>NUCLEOTIDE SEQUENCE [LARGE SCALE GENOMIC DNA]</scope>
    <source>
        <strain evidence="10 11">SIID29052-01</strain>
    </source>
</reference>
<evidence type="ECO:0000256" key="2">
    <source>
        <dbReference type="ARBA" id="ARBA00007353"/>
    </source>
</evidence>
<comment type="similarity">
    <text evidence="2">Belongs to the purine nucleoside phosphorylase YfiH/LACC1 family.</text>
</comment>
<comment type="catalytic activity">
    <reaction evidence="8">
        <text>adenosine + phosphate = alpha-D-ribose 1-phosphate + adenine</text>
        <dbReference type="Rhea" id="RHEA:27642"/>
        <dbReference type="ChEBI" id="CHEBI:16335"/>
        <dbReference type="ChEBI" id="CHEBI:16708"/>
        <dbReference type="ChEBI" id="CHEBI:43474"/>
        <dbReference type="ChEBI" id="CHEBI:57720"/>
        <dbReference type="EC" id="2.4.2.1"/>
    </reaction>
    <physiologicalReaction direction="left-to-right" evidence="8">
        <dbReference type="Rhea" id="RHEA:27643"/>
    </physiologicalReaction>
</comment>
<dbReference type="Proteomes" id="UP000494245">
    <property type="component" value="Unassembled WGS sequence"/>
</dbReference>
<comment type="catalytic activity">
    <reaction evidence="1">
        <text>inosine + phosphate = alpha-D-ribose 1-phosphate + hypoxanthine</text>
        <dbReference type="Rhea" id="RHEA:27646"/>
        <dbReference type="ChEBI" id="CHEBI:17368"/>
        <dbReference type="ChEBI" id="CHEBI:17596"/>
        <dbReference type="ChEBI" id="CHEBI:43474"/>
        <dbReference type="ChEBI" id="CHEBI:57720"/>
        <dbReference type="EC" id="2.4.2.1"/>
    </reaction>
    <physiologicalReaction direction="left-to-right" evidence="1">
        <dbReference type="Rhea" id="RHEA:27647"/>
    </physiologicalReaction>
</comment>
<protein>
    <submittedName>
        <fullName evidence="10">Laccase domain protein YfiH</fullName>
    </submittedName>
</protein>
<proteinExistence type="inferred from homology"/>
<dbReference type="CDD" id="cd16833">
    <property type="entry name" value="YfiH"/>
    <property type="match status" value="1"/>
</dbReference>
<comment type="catalytic activity">
    <reaction evidence="7">
        <text>adenosine + H2O + H(+) = inosine + NH4(+)</text>
        <dbReference type="Rhea" id="RHEA:24408"/>
        <dbReference type="ChEBI" id="CHEBI:15377"/>
        <dbReference type="ChEBI" id="CHEBI:15378"/>
        <dbReference type="ChEBI" id="CHEBI:16335"/>
        <dbReference type="ChEBI" id="CHEBI:17596"/>
        <dbReference type="ChEBI" id="CHEBI:28938"/>
        <dbReference type="EC" id="3.5.4.4"/>
    </reaction>
    <physiologicalReaction direction="left-to-right" evidence="7">
        <dbReference type="Rhea" id="RHEA:24409"/>
    </physiologicalReaction>
</comment>
<sequence>MSVTFIPFAFPGIPGVRAVFTTAATGPDRGNISRNVPHDPDAVRANRTGLMERLGFAHWCSLKQVHGTDMAFDPDPVGPGDGSVIVADGSATDSPGKALVIKTADCQPILLAHKDGRHVAALHVGWRGNVLEFPQKGVRAFCERYGLDPAELSAVRGPSLGPAMSEFKNFEMEFGERFRDFFDPATNTVNLWRLTVAQLLEAGLKRERIYGLDLCTHSLAEFHSYRRDKAASGRQASLVWIG</sequence>
<evidence type="ECO:0000256" key="5">
    <source>
        <dbReference type="ARBA" id="ARBA00022801"/>
    </source>
</evidence>
<reference evidence="10 11" key="1">
    <citation type="submission" date="2020-04" db="EMBL/GenBank/DDBJ databases">
        <authorList>
            <consortium name="Desulfovibrio sp. FSS-1 genome sequencing consortium"/>
            <person name="Shimoshige H."/>
            <person name="Kobayashi H."/>
            <person name="Maekawa T."/>
        </authorList>
    </citation>
    <scope>NUCLEOTIDE SEQUENCE [LARGE SCALE GENOMIC DNA]</scope>
    <source>
        <strain evidence="10 11">SIID29052-01</strain>
    </source>
</reference>
<dbReference type="InterPro" id="IPR038371">
    <property type="entry name" value="Cu_polyphenol_OxRdtase_sf"/>
</dbReference>
<dbReference type="SUPFAM" id="SSF64438">
    <property type="entry name" value="CNF1/YfiH-like putative cysteine hydrolases"/>
    <property type="match status" value="1"/>
</dbReference>
<keyword evidence="11" id="KW-1185">Reference proteome</keyword>